<keyword evidence="2" id="KW-1185">Reference proteome</keyword>
<evidence type="ECO:0008006" key="3">
    <source>
        <dbReference type="Google" id="ProtNLM"/>
    </source>
</evidence>
<dbReference type="AlphaFoldDB" id="A0A0D4BW55"/>
<evidence type="ECO:0000313" key="1">
    <source>
        <dbReference type="EMBL" id="AJT40534.1"/>
    </source>
</evidence>
<dbReference type="STRING" id="1618207.UM93_01425"/>
<protein>
    <recommendedName>
        <fullName evidence="3">MarR family transcriptional regulator</fullName>
    </recommendedName>
</protein>
<reference evidence="1 2" key="1">
    <citation type="journal article" date="2015" name="Genome Announc.">
        <title>Complete Genome Sequencing of Protease-Producing Novel Arthrobacter sp. Strain IHBB 11108 Using PacBio Single-Molecule Real-Time Sequencing Technology.</title>
        <authorList>
            <person name="Kiran S."/>
            <person name="Swarnkar M.K."/>
            <person name="Pal M."/>
            <person name="Thakur R."/>
            <person name="Tewari R."/>
            <person name="Singh A.K."/>
            <person name="Gulati A."/>
        </authorList>
    </citation>
    <scope>NUCLEOTIDE SEQUENCE [LARGE SCALE GENOMIC DNA]</scope>
    <source>
        <strain evidence="1 2">IHBB 11108</strain>
    </source>
</reference>
<proteinExistence type="predicted"/>
<dbReference type="OrthoDB" id="5184241at2"/>
<organism evidence="1 2">
    <name type="scientific">Psychromicrobium lacuslunae</name>
    <dbReference type="NCBI Taxonomy" id="1618207"/>
    <lineage>
        <taxon>Bacteria</taxon>
        <taxon>Bacillati</taxon>
        <taxon>Actinomycetota</taxon>
        <taxon>Actinomycetes</taxon>
        <taxon>Micrococcales</taxon>
        <taxon>Micrococcaceae</taxon>
        <taxon>Psychromicrobium</taxon>
    </lineage>
</organism>
<dbReference type="KEGG" id="ari:UM93_01425"/>
<dbReference type="HOGENOM" id="CLU_077332_1_1_11"/>
<dbReference type="Proteomes" id="UP000061839">
    <property type="component" value="Chromosome"/>
</dbReference>
<sequence length="204" mass="22065">MFVMTIDQRNSRESVDRVPVLIERLSGVSTLLAFERSIGDELQGVLEDANSVVEATMLALRDGGWHIGIGVGEVRQPLPQHSREAQGGAFIAAREAVERAKKSGNRVPVSVYGAIPSKQIDAAESVLRLLGGLVMARSAAEWRILDQLTPGQRGTQAEVAESLKLSPQAVSNAVRRSGWLEEWSGREAAALLLELADQTVAEWS</sequence>
<name>A0A0D4BW55_9MICC</name>
<evidence type="ECO:0000313" key="2">
    <source>
        <dbReference type="Proteomes" id="UP000061839"/>
    </source>
</evidence>
<gene>
    <name evidence="1" type="ORF">UM93_01425</name>
</gene>
<dbReference type="EMBL" id="CP011005">
    <property type="protein sequence ID" value="AJT40534.1"/>
    <property type="molecule type" value="Genomic_DNA"/>
</dbReference>
<accession>A0A0D4BW55</accession>
<dbReference type="PATRIC" id="fig|1618207.4.peg.292"/>